<evidence type="ECO:0000313" key="3">
    <source>
        <dbReference type="Proteomes" id="UP000292209"/>
    </source>
</evidence>
<gene>
    <name evidence="2" type="ORF">BC751_2348</name>
</gene>
<dbReference type="RefSeq" id="WP_130275639.1">
    <property type="nucleotide sequence ID" value="NZ_SGXG01000001.1"/>
</dbReference>
<keyword evidence="1" id="KW-1133">Transmembrane helix</keyword>
<protein>
    <submittedName>
        <fullName evidence="2">Uncharacterized protein</fullName>
    </submittedName>
</protein>
<evidence type="ECO:0000313" key="2">
    <source>
        <dbReference type="EMBL" id="RZS96762.1"/>
    </source>
</evidence>
<feature type="transmembrane region" description="Helical" evidence="1">
    <location>
        <begin position="45"/>
        <end position="66"/>
    </location>
</feature>
<reference evidence="2 3" key="1">
    <citation type="submission" date="2019-02" db="EMBL/GenBank/DDBJ databases">
        <title>Genomic Encyclopedia of Archaeal and Bacterial Type Strains, Phase II (KMG-II): from individual species to whole genera.</title>
        <authorList>
            <person name="Goeker M."/>
        </authorList>
    </citation>
    <scope>NUCLEOTIDE SEQUENCE [LARGE SCALE GENOMIC DNA]</scope>
    <source>
        <strain evidence="2 3">DSM 21411</strain>
    </source>
</reference>
<keyword evidence="3" id="KW-1185">Reference proteome</keyword>
<dbReference type="Proteomes" id="UP000292209">
    <property type="component" value="Unassembled WGS sequence"/>
</dbReference>
<dbReference type="AlphaFoldDB" id="A0A4Q7PD86"/>
<sequence>MANEENKLDQYFREKLSAHEEKPSQLVWERLDQQLSGKKPAFSPLLKAAAAVLIIMGFGFILWQIANSEYPSPVQFAEQREVITSEESEKTTLNQEPGEIASLEIEGTGIQEPAIGKVSEQRNPIPIQQQKTGKKSNETATPLLALNEPGIDKNRIDESILQGSDLSLPELKIDQTIALNLDNEEKIEVQEEAVSYRIIIKSNGLKDEPKKQNIIEGIENNVNKIGAFLGKVEQGFADLQDAKENLFASNTPRKERSK</sequence>
<evidence type="ECO:0000256" key="1">
    <source>
        <dbReference type="SAM" id="Phobius"/>
    </source>
</evidence>
<dbReference type="OrthoDB" id="826165at2"/>
<dbReference type="EMBL" id="SGXG01000001">
    <property type="protein sequence ID" value="RZS96762.1"/>
    <property type="molecule type" value="Genomic_DNA"/>
</dbReference>
<keyword evidence="1" id="KW-0812">Transmembrane</keyword>
<proteinExistence type="predicted"/>
<comment type="caution">
    <text evidence="2">The sequence shown here is derived from an EMBL/GenBank/DDBJ whole genome shotgun (WGS) entry which is preliminary data.</text>
</comment>
<name>A0A4Q7PD86_9BACT</name>
<keyword evidence="1" id="KW-0472">Membrane</keyword>
<organism evidence="2 3">
    <name type="scientific">Cecembia calidifontis</name>
    <dbReference type="NCBI Taxonomy" id="1187080"/>
    <lineage>
        <taxon>Bacteria</taxon>
        <taxon>Pseudomonadati</taxon>
        <taxon>Bacteroidota</taxon>
        <taxon>Cytophagia</taxon>
        <taxon>Cytophagales</taxon>
        <taxon>Cyclobacteriaceae</taxon>
        <taxon>Cecembia</taxon>
    </lineage>
</organism>
<accession>A0A4Q7PD86</accession>